<feature type="compositionally biased region" description="Polar residues" evidence="1">
    <location>
        <begin position="361"/>
        <end position="377"/>
    </location>
</feature>
<feature type="region of interest" description="Disordered" evidence="1">
    <location>
        <begin position="353"/>
        <end position="377"/>
    </location>
</feature>
<proteinExistence type="predicted"/>
<evidence type="ECO:0000256" key="1">
    <source>
        <dbReference type="SAM" id="MobiDB-lite"/>
    </source>
</evidence>
<feature type="domain" description="Sm" evidence="2">
    <location>
        <begin position="224"/>
        <end position="345"/>
    </location>
</feature>
<name>A0ABD3QH80_9STRA</name>
<dbReference type="InterPro" id="IPR001163">
    <property type="entry name" value="Sm_dom_euk/arc"/>
</dbReference>
<dbReference type="AlphaFoldDB" id="A0ABD3QH80"/>
<dbReference type="PANTHER" id="PTHR21415">
    <property type="entry name" value="U7 SNRNA-ASSOCIATED SM-LIKE PROTEIN LSM11"/>
    <property type="match status" value="1"/>
</dbReference>
<dbReference type="EMBL" id="JABMIG020000036">
    <property type="protein sequence ID" value="KAL3799775.1"/>
    <property type="molecule type" value="Genomic_DNA"/>
</dbReference>
<sequence>MSSHPPPVSLGKPSLRHRLESYYSLVAPDAIADVSEWKRKFEIIYAKYGGNVEGEAKLSQKLAKKYGNHVRLLVAPPHRSMKDNRKFHDGAALGTKHDEKYYEVDEGRRGSKVLDFCSDRFDATYALIAPERDVIHANPTIFLDSTTEQGVKQTKQLDNISKFRSLLPKCDPQMLQPKIRNSTKANAPKSGNAEETINKKKPMFLAMVSKYESKNSGPLSLLYSIVENRQRVRVMIRYVDCVRGTLTGYLMAFDKHFNMIMRDVDEVYGGRITQRADAVEAADGRQQTSETSLNTTDCAPPKAKLEAQRRRCYPPDGGGGPGPAIKQRYFHQLMVRGDNVVMVWRAECERSAHPLTKKSPSHSVYQPSTKASDSVGTPGSLYYALQRWESQNTARHR</sequence>
<feature type="region of interest" description="Disordered" evidence="1">
    <location>
        <begin position="281"/>
        <end position="324"/>
    </location>
</feature>
<evidence type="ECO:0000259" key="2">
    <source>
        <dbReference type="SMART" id="SM00651"/>
    </source>
</evidence>
<evidence type="ECO:0000313" key="4">
    <source>
        <dbReference type="Proteomes" id="UP001516023"/>
    </source>
</evidence>
<dbReference type="InterPro" id="IPR010920">
    <property type="entry name" value="LSM_dom_sf"/>
</dbReference>
<feature type="compositionally biased region" description="Polar residues" evidence="1">
    <location>
        <begin position="285"/>
        <end position="297"/>
    </location>
</feature>
<comment type="caution">
    <text evidence="3">The sequence shown here is derived from an EMBL/GenBank/DDBJ whole genome shotgun (WGS) entry which is preliminary data.</text>
</comment>
<dbReference type="SMART" id="SM00651">
    <property type="entry name" value="Sm"/>
    <property type="match status" value="1"/>
</dbReference>
<evidence type="ECO:0000313" key="3">
    <source>
        <dbReference type="EMBL" id="KAL3799775.1"/>
    </source>
</evidence>
<accession>A0ABD3QH80</accession>
<dbReference type="Proteomes" id="UP001516023">
    <property type="component" value="Unassembled WGS sequence"/>
</dbReference>
<dbReference type="InterPro" id="IPR039267">
    <property type="entry name" value="Lsm11"/>
</dbReference>
<reference evidence="3 4" key="1">
    <citation type="journal article" date="2020" name="G3 (Bethesda)">
        <title>Improved Reference Genome for Cyclotella cryptica CCMP332, a Model for Cell Wall Morphogenesis, Salinity Adaptation, and Lipid Production in Diatoms (Bacillariophyta).</title>
        <authorList>
            <person name="Roberts W.R."/>
            <person name="Downey K.M."/>
            <person name="Ruck E.C."/>
            <person name="Traller J.C."/>
            <person name="Alverson A.J."/>
        </authorList>
    </citation>
    <scope>NUCLEOTIDE SEQUENCE [LARGE SCALE GENOMIC DNA]</scope>
    <source>
        <strain evidence="3 4">CCMP332</strain>
    </source>
</reference>
<dbReference type="Pfam" id="PF01423">
    <property type="entry name" value="LSM"/>
    <property type="match status" value="1"/>
</dbReference>
<organism evidence="3 4">
    <name type="scientific">Cyclotella cryptica</name>
    <dbReference type="NCBI Taxonomy" id="29204"/>
    <lineage>
        <taxon>Eukaryota</taxon>
        <taxon>Sar</taxon>
        <taxon>Stramenopiles</taxon>
        <taxon>Ochrophyta</taxon>
        <taxon>Bacillariophyta</taxon>
        <taxon>Coscinodiscophyceae</taxon>
        <taxon>Thalassiosirophycidae</taxon>
        <taxon>Stephanodiscales</taxon>
        <taxon>Stephanodiscaceae</taxon>
        <taxon>Cyclotella</taxon>
    </lineage>
</organism>
<protein>
    <recommendedName>
        <fullName evidence="2">Sm domain-containing protein</fullName>
    </recommendedName>
</protein>
<keyword evidence="4" id="KW-1185">Reference proteome</keyword>
<dbReference type="PANTHER" id="PTHR21415:SF1">
    <property type="entry name" value="U7 SNRNA-ASSOCIATED SM-LIKE PROTEIN LSM11"/>
    <property type="match status" value="1"/>
</dbReference>
<dbReference type="Gene3D" id="2.30.30.100">
    <property type="match status" value="1"/>
</dbReference>
<dbReference type="SUPFAM" id="SSF50182">
    <property type="entry name" value="Sm-like ribonucleoproteins"/>
    <property type="match status" value="1"/>
</dbReference>
<gene>
    <name evidence="3" type="ORF">HJC23_010425</name>
</gene>